<gene>
    <name evidence="3" type="ORF">J0S82_015045</name>
</gene>
<dbReference type="InterPro" id="IPR006816">
    <property type="entry name" value="ELMO_dom"/>
</dbReference>
<dbReference type="AlphaFoldDB" id="A0A8J6DVG7"/>
<sequence>MGTRGGAAGEGRRLGRTWGGAERQLVSAEPLFPPADLSARAWPGHSGAPRRPLRLNRGWTTAWGWGAGWWGAAFGEPRARELDPRQVPLLPDPAPSNWGKPGSAGSPGLPSCVILEVVKQVKPKSRKALSANSRLTRLGLMEVGGRAVAERAPVSRGKQRQPEPQDHAPLASVGDSAQNLTCSSQPPGGQLNAIDLGKRAPLPAHQDYACARGVSPVVVARETAGVPGFVQVDLLAARAIGGSRTNRKRSEGLGRGRENSLTYSKNKVLRNSTLVQGGVDKCVEDIMKEKSINPEKDSSFKICMKACLLQITGYKQLYLDVESVRKRPYDSDNLQHEELLLKLWNLLMPTKKLKARISKQWADIGFQGDDPKTDFRGMGILGLINLVYFSENYTSEAHQILSRSNHPKLGYSYAIVGINLTEMAYSLLKSEALKFHLYNFVPGAPTLEHFHQFYCYLVYEFDKFWFEEKPESIMYFNIYREKFHEKIKGLLLDYNVSLTLKT</sequence>
<protein>
    <submittedName>
        <fullName evidence="3">ELMO domain-containing protein 2</fullName>
    </submittedName>
</protein>
<accession>A0A8J6DVG7</accession>
<dbReference type="Pfam" id="PF04727">
    <property type="entry name" value="ELMO_CED12"/>
    <property type="match status" value="1"/>
</dbReference>
<dbReference type="PANTHER" id="PTHR12771:SF47">
    <property type="entry name" value="ELMO DOMAIN-CONTAINING PROTEIN 2"/>
    <property type="match status" value="1"/>
</dbReference>
<feature type="compositionally biased region" description="Polar residues" evidence="1">
    <location>
        <begin position="175"/>
        <end position="187"/>
    </location>
</feature>
<feature type="domain" description="ELMO" evidence="2">
    <location>
        <begin position="335"/>
        <end position="491"/>
    </location>
</feature>
<dbReference type="OrthoDB" id="67155at2759"/>
<evidence type="ECO:0000259" key="2">
    <source>
        <dbReference type="PROSITE" id="PS51335"/>
    </source>
</evidence>
<evidence type="ECO:0000256" key="1">
    <source>
        <dbReference type="SAM" id="MobiDB-lite"/>
    </source>
</evidence>
<feature type="region of interest" description="Disordered" evidence="1">
    <location>
        <begin position="148"/>
        <end position="195"/>
    </location>
</feature>
<dbReference type="Proteomes" id="UP000700334">
    <property type="component" value="Unassembled WGS sequence"/>
</dbReference>
<dbReference type="GO" id="GO:0016020">
    <property type="term" value="C:membrane"/>
    <property type="evidence" value="ECO:0007669"/>
    <property type="project" value="TreeGrafter"/>
</dbReference>
<keyword evidence="4" id="KW-1185">Reference proteome</keyword>
<proteinExistence type="predicted"/>
<dbReference type="InterPro" id="IPR050868">
    <property type="entry name" value="ELMO_domain-containing"/>
</dbReference>
<dbReference type="PROSITE" id="PS51335">
    <property type="entry name" value="ELMO"/>
    <property type="match status" value="1"/>
</dbReference>
<dbReference type="EMBL" id="JAGFMF010011444">
    <property type="protein sequence ID" value="KAG8522174.1"/>
    <property type="molecule type" value="Genomic_DNA"/>
</dbReference>
<evidence type="ECO:0000313" key="4">
    <source>
        <dbReference type="Proteomes" id="UP000700334"/>
    </source>
</evidence>
<organism evidence="3 4">
    <name type="scientific">Galemys pyrenaicus</name>
    <name type="common">Iberian desman</name>
    <name type="synonym">Pyrenean desman</name>
    <dbReference type="NCBI Taxonomy" id="202257"/>
    <lineage>
        <taxon>Eukaryota</taxon>
        <taxon>Metazoa</taxon>
        <taxon>Chordata</taxon>
        <taxon>Craniata</taxon>
        <taxon>Vertebrata</taxon>
        <taxon>Euteleostomi</taxon>
        <taxon>Mammalia</taxon>
        <taxon>Eutheria</taxon>
        <taxon>Laurasiatheria</taxon>
        <taxon>Eulipotyphla</taxon>
        <taxon>Talpidae</taxon>
        <taxon>Galemys</taxon>
    </lineage>
</organism>
<comment type="caution">
    <text evidence="3">The sequence shown here is derived from an EMBL/GenBank/DDBJ whole genome shotgun (WGS) entry which is preliminary data.</text>
</comment>
<dbReference type="GO" id="GO:0005096">
    <property type="term" value="F:GTPase activator activity"/>
    <property type="evidence" value="ECO:0007669"/>
    <property type="project" value="TreeGrafter"/>
</dbReference>
<name>A0A8J6DVG7_GALPY</name>
<evidence type="ECO:0000313" key="3">
    <source>
        <dbReference type="EMBL" id="KAG8522174.1"/>
    </source>
</evidence>
<dbReference type="PANTHER" id="PTHR12771">
    <property type="entry name" value="ENGULFMENT AND CELL MOTILITY"/>
    <property type="match status" value="1"/>
</dbReference>
<reference evidence="3" key="1">
    <citation type="journal article" date="2021" name="Evol. Appl.">
        <title>The genome of the Pyrenean desman and the effects of bottlenecks and inbreeding on the genomic landscape of an endangered species.</title>
        <authorList>
            <person name="Escoda L."/>
            <person name="Castresana J."/>
        </authorList>
    </citation>
    <scope>NUCLEOTIDE SEQUENCE</scope>
    <source>
        <strain evidence="3">IBE-C5619</strain>
    </source>
</reference>